<evidence type="ECO:0000256" key="2">
    <source>
        <dbReference type="ARBA" id="ARBA00008789"/>
    </source>
</evidence>
<keyword evidence="5 7" id="KW-1133">Transmembrane helix</keyword>
<feature type="transmembrane region" description="Helical" evidence="7">
    <location>
        <begin position="93"/>
        <end position="122"/>
    </location>
</feature>
<evidence type="ECO:0000256" key="5">
    <source>
        <dbReference type="ARBA" id="ARBA00022989"/>
    </source>
</evidence>
<keyword evidence="6 7" id="KW-0472">Membrane</keyword>
<feature type="transmembrane region" description="Helical" evidence="7">
    <location>
        <begin position="168"/>
        <end position="186"/>
    </location>
</feature>
<sequence length="448" mass="51933">MASLRLLSRADRSSTPSKFNDSNVSQDDDAVFELIVPTRVNGLQNAANRTRSPNQDQFVFVNNDDSIIGETTTEDLVDGVDLRTKRIEMSFSLLDAASLIFSMTSFFLDLVFDIAVACFHYLNNDYWYCALTLAFIILPTFTTTAISLRWYIVDSQVEGAEPISKSQWIIRFIFHILQIGPILRYYESLQYGLKFRETEDPAAKKKIYMKMIYEDADATMLRLFESFMESAPQLMLQVYIITQNYPFDDYEYWTAIAQVMSITSSLFSISWSLVSYAKSLRISLANKIPMTYWSIGVMFLWEFFSIAARMIALALFTSAFVRYVGFLCLAHWLIMTTWIYSMKTNFCNTKLEEIGFNAVLGVIFIFCYFNPVDTPTRFRYLVFYAFMFVENSVLMTLWVKHVNYTPLIKSIAVYTHYSCFILGIVIMLIYYRFFHPTGGIRFSRTESA</sequence>
<evidence type="ECO:0000256" key="6">
    <source>
        <dbReference type="ARBA" id="ARBA00023136"/>
    </source>
</evidence>
<dbReference type="InterPro" id="IPR050895">
    <property type="entry name" value="XK-related_scramblase"/>
</dbReference>
<dbReference type="Pfam" id="PF09815">
    <property type="entry name" value="XK-related"/>
    <property type="match status" value="1"/>
</dbReference>
<keyword evidence="3" id="KW-1003">Cell membrane</keyword>
<dbReference type="GO" id="GO:0005886">
    <property type="term" value="C:plasma membrane"/>
    <property type="evidence" value="ECO:0007669"/>
    <property type="project" value="UniProtKB-SubCell"/>
</dbReference>
<dbReference type="InterPro" id="IPR018629">
    <property type="entry name" value="XK-rel"/>
</dbReference>
<feature type="transmembrane region" description="Helical" evidence="7">
    <location>
        <begin position="378"/>
        <end position="399"/>
    </location>
</feature>
<dbReference type="GO" id="GO:1902742">
    <property type="term" value="P:apoptotic process involved in development"/>
    <property type="evidence" value="ECO:0007669"/>
    <property type="project" value="TreeGrafter"/>
</dbReference>
<keyword evidence="4 7" id="KW-0812">Transmembrane</keyword>
<dbReference type="PANTHER" id="PTHR16024:SF6">
    <property type="entry name" value="XK-RELATED PROTEIN"/>
    <property type="match status" value="1"/>
</dbReference>
<feature type="transmembrane region" description="Helical" evidence="7">
    <location>
        <begin position="128"/>
        <end position="148"/>
    </location>
</feature>
<dbReference type="AlphaFoldDB" id="A0A6G1SC62"/>
<dbReference type="EMBL" id="GGYP01003345">
    <property type="protein sequence ID" value="MDE48116.1"/>
    <property type="molecule type" value="Transcribed_RNA"/>
</dbReference>
<reference evidence="9" key="1">
    <citation type="submission" date="2018-10" db="EMBL/GenBank/DDBJ databases">
        <title>Transcriptome assembly of Aceria tosichella (Wheat curl mite) Type 2.</title>
        <authorList>
            <person name="Scully E.D."/>
            <person name="Geib S.M."/>
            <person name="Palmer N.A."/>
            <person name="Gupta A.K."/>
            <person name="Sarath G."/>
            <person name="Tatineni S."/>
        </authorList>
    </citation>
    <scope>NUCLEOTIDE SEQUENCE</scope>
    <source>
        <strain evidence="9">LincolnNE</strain>
    </source>
</reference>
<comment type="subcellular location">
    <subcellularLocation>
        <location evidence="1">Cell membrane</location>
        <topology evidence="1">Multi-pass membrane protein</topology>
    </subcellularLocation>
    <subcellularLocation>
        <location evidence="7">Membrane</location>
        <topology evidence="7">Multi-pass membrane protein</topology>
    </subcellularLocation>
</comment>
<evidence type="ECO:0000256" key="7">
    <source>
        <dbReference type="RuleBase" id="RU910716"/>
    </source>
</evidence>
<evidence type="ECO:0000256" key="4">
    <source>
        <dbReference type="ARBA" id="ARBA00022692"/>
    </source>
</evidence>
<evidence type="ECO:0000256" key="3">
    <source>
        <dbReference type="ARBA" id="ARBA00022475"/>
    </source>
</evidence>
<feature type="region of interest" description="Disordered" evidence="8">
    <location>
        <begin position="1"/>
        <end position="24"/>
    </location>
</feature>
<dbReference type="PANTHER" id="PTHR16024">
    <property type="entry name" value="XK-RELATED PROTEIN"/>
    <property type="match status" value="1"/>
</dbReference>
<accession>A0A6G1SC62</accession>
<organism evidence="9">
    <name type="scientific">Aceria tosichella</name>
    <name type="common">wheat curl mite</name>
    <dbReference type="NCBI Taxonomy" id="561515"/>
    <lineage>
        <taxon>Eukaryota</taxon>
        <taxon>Metazoa</taxon>
        <taxon>Ecdysozoa</taxon>
        <taxon>Arthropoda</taxon>
        <taxon>Chelicerata</taxon>
        <taxon>Arachnida</taxon>
        <taxon>Acari</taxon>
        <taxon>Acariformes</taxon>
        <taxon>Trombidiformes</taxon>
        <taxon>Prostigmata</taxon>
        <taxon>Eupodina</taxon>
        <taxon>Eriophyoidea</taxon>
        <taxon>Eriophyidae</taxon>
        <taxon>Eriophyinae</taxon>
        <taxon>Aceriini</taxon>
        <taxon>Aceria</taxon>
    </lineage>
</organism>
<dbReference type="GO" id="GO:0043652">
    <property type="term" value="P:engulfment of apoptotic cell"/>
    <property type="evidence" value="ECO:0007669"/>
    <property type="project" value="TreeGrafter"/>
</dbReference>
<proteinExistence type="inferred from homology"/>
<name>A0A6G1SC62_9ACAR</name>
<protein>
    <recommendedName>
        <fullName evidence="7">XK-related protein</fullName>
    </recommendedName>
</protein>
<evidence type="ECO:0000256" key="8">
    <source>
        <dbReference type="SAM" id="MobiDB-lite"/>
    </source>
</evidence>
<feature type="transmembrane region" description="Helical" evidence="7">
    <location>
        <begin position="252"/>
        <end position="274"/>
    </location>
</feature>
<comment type="similarity">
    <text evidence="2 7">Belongs to the XK family.</text>
</comment>
<feature type="transmembrane region" description="Helical" evidence="7">
    <location>
        <begin position="295"/>
        <end position="317"/>
    </location>
</feature>
<feature type="transmembrane region" description="Helical" evidence="7">
    <location>
        <begin position="354"/>
        <end position="372"/>
    </location>
</feature>
<feature type="transmembrane region" description="Helical" evidence="7">
    <location>
        <begin position="411"/>
        <end position="433"/>
    </location>
</feature>
<dbReference type="GO" id="GO:0070782">
    <property type="term" value="P:phosphatidylserine exposure on apoptotic cell surface"/>
    <property type="evidence" value="ECO:0007669"/>
    <property type="project" value="TreeGrafter"/>
</dbReference>
<feature type="compositionally biased region" description="Polar residues" evidence="8">
    <location>
        <begin position="15"/>
        <end position="24"/>
    </location>
</feature>
<evidence type="ECO:0000313" key="9">
    <source>
        <dbReference type="EMBL" id="MDE48116.1"/>
    </source>
</evidence>
<feature type="transmembrane region" description="Helical" evidence="7">
    <location>
        <begin position="323"/>
        <end position="342"/>
    </location>
</feature>
<gene>
    <name evidence="9" type="primary">Xkr4</name>
    <name evidence="9" type="ORF">g.15894</name>
</gene>
<evidence type="ECO:0000256" key="1">
    <source>
        <dbReference type="ARBA" id="ARBA00004651"/>
    </source>
</evidence>